<dbReference type="CDD" id="cd08022">
    <property type="entry name" value="M28_PSMA_like"/>
    <property type="match status" value="1"/>
</dbReference>
<dbReference type="Pfam" id="PF04253">
    <property type="entry name" value="TFR_dimer"/>
    <property type="match status" value="1"/>
</dbReference>
<evidence type="ECO:0000256" key="15">
    <source>
        <dbReference type="ARBA" id="ARBA00066561"/>
    </source>
</evidence>
<keyword evidence="12" id="KW-0472">Membrane</keyword>
<dbReference type="InterPro" id="IPR007484">
    <property type="entry name" value="Peptidase_M28"/>
</dbReference>
<dbReference type="Gene3D" id="3.50.30.30">
    <property type="match status" value="1"/>
</dbReference>
<dbReference type="Gene3D" id="3.40.630.10">
    <property type="entry name" value="Zn peptidases"/>
    <property type="match status" value="1"/>
</dbReference>
<dbReference type="InterPro" id="IPR036757">
    <property type="entry name" value="TFR-like_dimer_dom_sf"/>
</dbReference>
<evidence type="ECO:0000256" key="2">
    <source>
        <dbReference type="ARBA" id="ARBA00004648"/>
    </source>
</evidence>
<dbReference type="EC" id="3.4.17.21" evidence="15"/>
<name>A0A8X8W1M3_SALSN</name>
<evidence type="ECO:0000259" key="18">
    <source>
        <dbReference type="Pfam" id="PF04389"/>
    </source>
</evidence>
<feature type="domain" description="Peptidase M28" evidence="18">
    <location>
        <begin position="129"/>
        <end position="317"/>
    </location>
</feature>
<evidence type="ECO:0000256" key="11">
    <source>
        <dbReference type="ARBA" id="ARBA00023049"/>
    </source>
</evidence>
<evidence type="ECO:0000256" key="4">
    <source>
        <dbReference type="ARBA" id="ARBA00022670"/>
    </source>
</evidence>
<dbReference type="SUPFAM" id="SSF47672">
    <property type="entry name" value="Transferrin receptor-like dimerisation domain"/>
    <property type="match status" value="1"/>
</dbReference>
<keyword evidence="13" id="KW-0325">Glycoprotein</keyword>
<evidence type="ECO:0000256" key="5">
    <source>
        <dbReference type="ARBA" id="ARBA00022692"/>
    </source>
</evidence>
<keyword evidence="10" id="KW-1133">Transmembrane helix</keyword>
<keyword evidence="11" id="KW-0482">Metalloprotease</keyword>
<feature type="region of interest" description="Disordered" evidence="16">
    <location>
        <begin position="721"/>
        <end position="743"/>
    </location>
</feature>
<dbReference type="PANTHER" id="PTHR10404:SF75">
    <property type="entry name" value="GLUTAMATE CARBOXYPEPTIDASE AMP1-RELATED"/>
    <property type="match status" value="1"/>
</dbReference>
<evidence type="ECO:0000313" key="21">
    <source>
        <dbReference type="Proteomes" id="UP000298416"/>
    </source>
</evidence>
<dbReference type="FunFam" id="3.40.630.10:FF:000164">
    <property type="entry name" value="Os01g0740650 protein"/>
    <property type="match status" value="1"/>
</dbReference>
<keyword evidence="8" id="KW-0862">Zinc</keyword>
<evidence type="ECO:0000256" key="9">
    <source>
        <dbReference type="ARBA" id="ARBA00022968"/>
    </source>
</evidence>
<evidence type="ECO:0000256" key="10">
    <source>
        <dbReference type="ARBA" id="ARBA00022989"/>
    </source>
</evidence>
<dbReference type="InterPro" id="IPR046450">
    <property type="entry name" value="PA_dom_sf"/>
</dbReference>
<evidence type="ECO:0000259" key="19">
    <source>
        <dbReference type="Pfam" id="PF12776"/>
    </source>
</evidence>
<dbReference type="EMBL" id="PNBA02000022">
    <property type="protein sequence ID" value="KAG6386259.1"/>
    <property type="molecule type" value="Genomic_DNA"/>
</dbReference>
<dbReference type="GO" id="GO:0006508">
    <property type="term" value="P:proteolysis"/>
    <property type="evidence" value="ECO:0007669"/>
    <property type="project" value="UniProtKB-KW"/>
</dbReference>
<feature type="domain" description="Transferrin receptor-like dimerisation" evidence="17">
    <location>
        <begin position="376"/>
        <end position="495"/>
    </location>
</feature>
<sequence length="841" mass="93888">MSRHEAVANAAARGVAAVLMYTEGGFREGVERGTVMRGVGDPLSPGWAGGERLRVDDPRVAGRFPAIPSMPVSEAAAEGILATLDTERMPHDWRESFQSGDRRFWGVGPGPTMLNFTYQGEQVMSTIHNVFAVIKGSEEADRYVLLGNHRDAWTYGAVDPNSGTAALLDIARRFALLMRSGWRPRRTIVLCSWDAEEFGMIGSTEWVEQNLLNLGSKAVAYFNVDCAVQGPGLFVSATPQLDDLLVEITKQVKDPDSENAYVYEQWAAANGGVNKIQRLSRVDSDFAPFLQHAGIASIDLYFGIDFPVYHTAFDSYDWMVNFGDPLFHRHVTVTGIWGLVALRLADDPILPFNYLSYAAELQEYKNALNALVGESISLDPLTAAVEDFTTAAYEADGEIKKVRADESTNGQTLLRRRMLNDRLMLTERGFLDPEGLLGREWFKHLIYGPRGDSERENEFFPGVTDGKRKGGDEQAKIRHEIWRVSRAIERAASALRAMSEARTNAPSAGGSQCTQGRSQYRRSSFRPCDRPRRSWSDREELILISALKELVATGWKSDNGFRGGYAQKIEEWLKNEFPTTDLKATPHIQSKITTWKRNYYSLSKILDRSGVGFNVHNDFKIDCSDDQWDQIVRQDPNARTMRHKAWPLWDDWKMIFGNDRATGGTAEGIGEAVANNTTDEAFTSIGESADYYPSFEDFLGSDQVQPGYTNEVVDDNSAQSGQNVAANTNAPPAPAPKKMTRKRKSCDDDSALLNLLSNLHAETNARLDKLTARIGYEIDLGQARKEIFRHLGNIPELTESQRYDLCDIIGKENSRLEIFTGLPDASKPGYVRRIIEKEGLN</sequence>
<evidence type="ECO:0000256" key="13">
    <source>
        <dbReference type="ARBA" id="ARBA00023180"/>
    </source>
</evidence>
<dbReference type="InterPro" id="IPR007365">
    <property type="entry name" value="TFR-like_dimer_dom"/>
</dbReference>
<comment type="caution">
    <text evidence="20">The sequence shown here is derived from an EMBL/GenBank/DDBJ whole genome shotgun (WGS) entry which is preliminary data.</text>
</comment>
<evidence type="ECO:0000256" key="7">
    <source>
        <dbReference type="ARBA" id="ARBA00022801"/>
    </source>
</evidence>
<dbReference type="GO" id="GO:0046872">
    <property type="term" value="F:metal ion binding"/>
    <property type="evidence" value="ECO:0007669"/>
    <property type="project" value="UniProtKB-KW"/>
</dbReference>
<evidence type="ECO:0000256" key="14">
    <source>
        <dbReference type="ARBA" id="ARBA00052003"/>
    </source>
</evidence>
<comment type="similarity">
    <text evidence="3">Belongs to the peptidase M28 family. M28B subfamily.</text>
</comment>
<keyword evidence="9" id="KW-0735">Signal-anchor</keyword>
<evidence type="ECO:0000256" key="12">
    <source>
        <dbReference type="ARBA" id="ARBA00023136"/>
    </source>
</evidence>
<keyword evidence="6" id="KW-0479">Metal-binding</keyword>
<dbReference type="InterPro" id="IPR024752">
    <property type="entry name" value="Myb/SANT-like_dom"/>
</dbReference>
<keyword evidence="4" id="KW-0645">Protease</keyword>
<gene>
    <name evidence="20" type="ORF">SASPL_155151</name>
</gene>
<feature type="compositionally biased region" description="Polar residues" evidence="16">
    <location>
        <begin position="501"/>
        <end position="518"/>
    </location>
</feature>
<dbReference type="SUPFAM" id="SSF53187">
    <property type="entry name" value="Zn-dependent exopeptidases"/>
    <property type="match status" value="1"/>
</dbReference>
<dbReference type="PANTHER" id="PTHR10404">
    <property type="entry name" value="N-ACETYLATED-ALPHA-LINKED ACIDIC DIPEPTIDASE"/>
    <property type="match status" value="1"/>
</dbReference>
<evidence type="ECO:0000256" key="1">
    <source>
        <dbReference type="ARBA" id="ARBA00001947"/>
    </source>
</evidence>
<dbReference type="AlphaFoldDB" id="A0A8X8W1M3"/>
<reference evidence="20" key="1">
    <citation type="submission" date="2018-01" db="EMBL/GenBank/DDBJ databases">
        <authorList>
            <person name="Mao J.F."/>
        </authorList>
    </citation>
    <scope>NUCLEOTIDE SEQUENCE</scope>
    <source>
        <strain evidence="20">Huo1</strain>
        <tissue evidence="20">Leaf</tissue>
    </source>
</reference>
<dbReference type="GO" id="GO:0005789">
    <property type="term" value="C:endoplasmic reticulum membrane"/>
    <property type="evidence" value="ECO:0007669"/>
    <property type="project" value="UniProtKB-SubCell"/>
</dbReference>
<comment type="catalytic activity">
    <reaction evidence="14">
        <text>Release of an unsubstituted, C-terminal glutamyl residue, typically from Ac-Asp-Glu or folylpoly-gamma-glutamates.</text>
        <dbReference type="EC" id="3.4.17.21"/>
    </reaction>
</comment>
<dbReference type="Gene3D" id="1.20.930.40">
    <property type="entry name" value="Transferrin receptor-like, dimerisation domain"/>
    <property type="match status" value="1"/>
</dbReference>
<dbReference type="GO" id="GO:0010075">
    <property type="term" value="P:regulation of meristem growth"/>
    <property type="evidence" value="ECO:0007669"/>
    <property type="project" value="UniProtKB-ARBA"/>
</dbReference>
<feature type="domain" description="Myb/SANT-like" evidence="19">
    <location>
        <begin position="534"/>
        <end position="630"/>
    </location>
</feature>
<evidence type="ECO:0000256" key="6">
    <source>
        <dbReference type="ARBA" id="ARBA00022723"/>
    </source>
</evidence>
<reference evidence="20" key="2">
    <citation type="submission" date="2020-08" db="EMBL/GenBank/DDBJ databases">
        <title>Plant Genome Project.</title>
        <authorList>
            <person name="Zhang R.-G."/>
        </authorList>
    </citation>
    <scope>NUCLEOTIDE SEQUENCE</scope>
    <source>
        <strain evidence="20">Huo1</strain>
        <tissue evidence="20">Leaf</tissue>
    </source>
</reference>
<dbReference type="Proteomes" id="UP000298416">
    <property type="component" value="Unassembled WGS sequence"/>
</dbReference>
<dbReference type="Pfam" id="PF12776">
    <property type="entry name" value="Myb_DNA-bind_3"/>
    <property type="match status" value="1"/>
</dbReference>
<dbReference type="SUPFAM" id="SSF52025">
    <property type="entry name" value="PA domain"/>
    <property type="match status" value="1"/>
</dbReference>
<comment type="subcellular location">
    <subcellularLocation>
        <location evidence="2">Endoplasmic reticulum membrane</location>
        <topology evidence="2">Single-pass type II membrane protein</topology>
    </subcellularLocation>
</comment>
<evidence type="ECO:0000259" key="17">
    <source>
        <dbReference type="Pfam" id="PF04253"/>
    </source>
</evidence>
<keyword evidence="7" id="KW-0378">Hydrolase</keyword>
<feature type="region of interest" description="Disordered" evidence="16">
    <location>
        <begin position="500"/>
        <end position="532"/>
    </location>
</feature>
<comment type="cofactor">
    <cofactor evidence="1">
        <name>Zn(2+)</name>
        <dbReference type="ChEBI" id="CHEBI:29105"/>
    </cofactor>
</comment>
<protein>
    <recommendedName>
        <fullName evidence="15">glutamate carboxypeptidase II</fullName>
        <ecNumber evidence="15">3.4.17.21</ecNumber>
    </recommendedName>
</protein>
<evidence type="ECO:0000256" key="16">
    <source>
        <dbReference type="SAM" id="MobiDB-lite"/>
    </source>
</evidence>
<accession>A0A8X8W1M3</accession>
<keyword evidence="5" id="KW-0812">Transmembrane</keyword>
<keyword evidence="21" id="KW-1185">Reference proteome</keyword>
<dbReference type="GO" id="GO:0004181">
    <property type="term" value="F:metallocarboxypeptidase activity"/>
    <property type="evidence" value="ECO:0007669"/>
    <property type="project" value="UniProtKB-EC"/>
</dbReference>
<organism evidence="20">
    <name type="scientific">Salvia splendens</name>
    <name type="common">Scarlet sage</name>
    <dbReference type="NCBI Taxonomy" id="180675"/>
    <lineage>
        <taxon>Eukaryota</taxon>
        <taxon>Viridiplantae</taxon>
        <taxon>Streptophyta</taxon>
        <taxon>Embryophyta</taxon>
        <taxon>Tracheophyta</taxon>
        <taxon>Spermatophyta</taxon>
        <taxon>Magnoliopsida</taxon>
        <taxon>eudicotyledons</taxon>
        <taxon>Gunneridae</taxon>
        <taxon>Pentapetalae</taxon>
        <taxon>asterids</taxon>
        <taxon>lamiids</taxon>
        <taxon>Lamiales</taxon>
        <taxon>Lamiaceae</taxon>
        <taxon>Nepetoideae</taxon>
        <taxon>Mentheae</taxon>
        <taxon>Salviinae</taxon>
        <taxon>Salvia</taxon>
        <taxon>Salvia subgen. Calosphace</taxon>
        <taxon>core Calosphace</taxon>
    </lineage>
</organism>
<evidence type="ECO:0000256" key="8">
    <source>
        <dbReference type="ARBA" id="ARBA00022833"/>
    </source>
</evidence>
<evidence type="ECO:0000256" key="3">
    <source>
        <dbReference type="ARBA" id="ARBA00005634"/>
    </source>
</evidence>
<proteinExistence type="inferred from homology"/>
<dbReference type="InterPro" id="IPR039373">
    <property type="entry name" value="Peptidase_M28B"/>
</dbReference>
<dbReference type="Pfam" id="PF04389">
    <property type="entry name" value="Peptidase_M28"/>
    <property type="match status" value="1"/>
</dbReference>
<evidence type="ECO:0000313" key="20">
    <source>
        <dbReference type="EMBL" id="KAG6386259.1"/>
    </source>
</evidence>
<dbReference type="FunFam" id="1.20.930.40:FF:000001">
    <property type="entry name" value="N-acetylated-alpha-linked acidic dipeptidase 2"/>
    <property type="match status" value="1"/>
</dbReference>